<evidence type="ECO:0000313" key="2">
    <source>
        <dbReference type="EMBL" id="EFQ84748.1"/>
    </source>
</evidence>
<keyword evidence="3" id="KW-1185">Reference proteome</keyword>
<dbReference type="Proteomes" id="UP000003111">
    <property type="component" value="Unassembled WGS sequence"/>
</dbReference>
<dbReference type="STRING" id="585531.HMPREF0063_10089"/>
<dbReference type="AlphaFoldDB" id="E2S7T2"/>
<evidence type="ECO:0000256" key="1">
    <source>
        <dbReference type="SAM" id="Phobius"/>
    </source>
</evidence>
<dbReference type="PROSITE" id="PS51257">
    <property type="entry name" value="PROKAR_LIPOPROTEIN"/>
    <property type="match status" value="1"/>
</dbReference>
<dbReference type="HOGENOM" id="CLU_3195137_0_0_11"/>
<proteinExistence type="predicted"/>
<name>E2S7T2_9ACTN</name>
<accession>E2S7T2</accession>
<protein>
    <submittedName>
        <fullName evidence="2">Uncharacterized protein</fullName>
    </submittedName>
</protein>
<organism evidence="2 3">
    <name type="scientific">Aeromicrobium marinum DSM 15272</name>
    <dbReference type="NCBI Taxonomy" id="585531"/>
    <lineage>
        <taxon>Bacteria</taxon>
        <taxon>Bacillati</taxon>
        <taxon>Actinomycetota</taxon>
        <taxon>Actinomycetes</taxon>
        <taxon>Propionibacteriales</taxon>
        <taxon>Nocardioidaceae</taxon>
        <taxon>Aeromicrobium</taxon>
    </lineage>
</organism>
<dbReference type="EMBL" id="ACLF03000001">
    <property type="protein sequence ID" value="EFQ84748.1"/>
    <property type="molecule type" value="Genomic_DNA"/>
</dbReference>
<evidence type="ECO:0000313" key="3">
    <source>
        <dbReference type="Proteomes" id="UP000003111"/>
    </source>
</evidence>
<keyword evidence="1" id="KW-0472">Membrane</keyword>
<keyword evidence="1" id="KW-0812">Transmembrane</keyword>
<comment type="caution">
    <text evidence="2">The sequence shown here is derived from an EMBL/GenBank/DDBJ whole genome shotgun (WGS) entry which is preliminary data.</text>
</comment>
<feature type="transmembrane region" description="Helical" evidence="1">
    <location>
        <begin position="24"/>
        <end position="43"/>
    </location>
</feature>
<reference evidence="2" key="1">
    <citation type="submission" date="2010-08" db="EMBL/GenBank/DDBJ databases">
        <authorList>
            <person name="Muzny D."/>
            <person name="Qin X."/>
            <person name="Buhay C."/>
            <person name="Dugan-Rocha S."/>
            <person name="Ding Y."/>
            <person name="Chen G."/>
            <person name="Hawes A."/>
            <person name="Holder M."/>
            <person name="Jhangiani S."/>
            <person name="Johnson A."/>
            <person name="Khan Z."/>
            <person name="Li Z."/>
            <person name="Liu W."/>
            <person name="Liu X."/>
            <person name="Perez L."/>
            <person name="Shen H."/>
            <person name="Wang Q."/>
            <person name="Watt J."/>
            <person name="Xi L."/>
            <person name="Xin Y."/>
            <person name="Zhou J."/>
            <person name="Deng J."/>
            <person name="Jiang H."/>
            <person name="Liu Y."/>
            <person name="Qu J."/>
            <person name="Song X.-Z."/>
            <person name="Zhang L."/>
            <person name="Villasana D."/>
            <person name="Johnson A."/>
            <person name="Liu J."/>
            <person name="Liyanage D."/>
            <person name="Lorensuhewa L."/>
            <person name="Robinson T."/>
            <person name="Song A."/>
            <person name="Song B.-B."/>
            <person name="Dinh H."/>
            <person name="Thornton R."/>
            <person name="Coyle M."/>
            <person name="Francisco L."/>
            <person name="Jackson L."/>
            <person name="Javaid M."/>
            <person name="Korchina V."/>
            <person name="Kovar C."/>
            <person name="Mata R."/>
            <person name="Mathew T."/>
            <person name="Ngo R."/>
            <person name="Nguyen L."/>
            <person name="Nguyen N."/>
            <person name="Okwuonu G."/>
            <person name="Ongeri F."/>
            <person name="Pham C."/>
            <person name="Simmons D."/>
            <person name="Wilczek-Boney K."/>
            <person name="Hale W."/>
            <person name="Jakkamsetti A."/>
            <person name="Pham P."/>
            <person name="Ruth R."/>
            <person name="San Lucas F."/>
            <person name="Warren J."/>
            <person name="Zhang J."/>
            <person name="Zhao Z."/>
            <person name="Zhou C."/>
            <person name="Zhu D."/>
            <person name="Lee S."/>
            <person name="Bess C."/>
            <person name="Blankenburg K."/>
            <person name="Forbes L."/>
            <person name="Fu Q."/>
            <person name="Gubbala S."/>
            <person name="Hirani K."/>
            <person name="Jayaseelan J.C."/>
            <person name="Lara F."/>
            <person name="Munidasa M."/>
            <person name="Palculict T."/>
            <person name="Patil S."/>
            <person name="Pu L.-L."/>
            <person name="Saada N."/>
            <person name="Tang L."/>
            <person name="Weissenberger G."/>
            <person name="Zhu Y."/>
            <person name="Hemphill L."/>
            <person name="Shang Y."/>
            <person name="Youmans B."/>
            <person name="Ayvaz T."/>
            <person name="Ross M."/>
            <person name="Santibanez J."/>
            <person name="Aqrawi P."/>
            <person name="Gross S."/>
            <person name="Joshi V."/>
            <person name="Fowler G."/>
            <person name="Nazareth L."/>
            <person name="Reid J."/>
            <person name="Worley K."/>
            <person name="Petrosino J."/>
            <person name="Highlander S."/>
            <person name="Gibbs R."/>
        </authorList>
    </citation>
    <scope>NUCLEOTIDE SEQUENCE [LARGE SCALE GENOMIC DNA]</scope>
    <source>
        <strain evidence="2">DSM 15272</strain>
    </source>
</reference>
<gene>
    <name evidence="2" type="ORF">HMPREF0063_10089</name>
</gene>
<keyword evidence="1" id="KW-1133">Transmembrane helix</keyword>
<sequence length="45" mass="4751">MGRAGRAVPGPLLAHGEVASMNELLVVLLGGLGCYCLGVWHGYRR</sequence>